<gene>
    <name evidence="1" type="ORF">BC777_1967</name>
</gene>
<evidence type="ECO:0000313" key="1">
    <source>
        <dbReference type="EMBL" id="PJI93099.1"/>
    </source>
</evidence>
<dbReference type="OrthoDB" id="7855379at2"/>
<organism evidence="1 2">
    <name type="scientific">Yoonia maricola</name>
    <dbReference type="NCBI Taxonomy" id="420999"/>
    <lineage>
        <taxon>Bacteria</taxon>
        <taxon>Pseudomonadati</taxon>
        <taxon>Pseudomonadota</taxon>
        <taxon>Alphaproteobacteria</taxon>
        <taxon>Rhodobacterales</taxon>
        <taxon>Paracoccaceae</taxon>
        <taxon>Yoonia</taxon>
    </lineage>
</organism>
<keyword evidence="2" id="KW-1185">Reference proteome</keyword>
<dbReference type="SUPFAM" id="SSF48452">
    <property type="entry name" value="TPR-like"/>
    <property type="match status" value="1"/>
</dbReference>
<comment type="caution">
    <text evidence="1">The sequence shown here is derived from an EMBL/GenBank/DDBJ whole genome shotgun (WGS) entry which is preliminary data.</text>
</comment>
<evidence type="ECO:0008006" key="3">
    <source>
        <dbReference type="Google" id="ProtNLM"/>
    </source>
</evidence>
<accession>A0A2M8WQ85</accession>
<name>A0A2M8WQ85_9RHOB</name>
<dbReference type="Proteomes" id="UP000228531">
    <property type="component" value="Unassembled WGS sequence"/>
</dbReference>
<dbReference type="EMBL" id="PGTY01000001">
    <property type="protein sequence ID" value="PJI93099.1"/>
    <property type="molecule type" value="Genomic_DNA"/>
</dbReference>
<reference evidence="1 2" key="1">
    <citation type="submission" date="2017-11" db="EMBL/GenBank/DDBJ databases">
        <title>Genomic Encyclopedia of Archaeal and Bacterial Type Strains, Phase II (KMG-II): From Individual Species to Whole Genera.</title>
        <authorList>
            <person name="Goeker M."/>
        </authorList>
    </citation>
    <scope>NUCLEOTIDE SEQUENCE [LARGE SCALE GENOMIC DNA]</scope>
    <source>
        <strain evidence="1 2">DSM 29128</strain>
    </source>
</reference>
<protein>
    <recommendedName>
        <fullName evidence="3">Tetratricopeptide repeat protein</fullName>
    </recommendedName>
</protein>
<dbReference type="AlphaFoldDB" id="A0A2M8WQ85"/>
<dbReference type="RefSeq" id="WP_133122536.1">
    <property type="nucleotide sequence ID" value="NZ_PGTY01000001.1"/>
</dbReference>
<dbReference type="InterPro" id="IPR011990">
    <property type="entry name" value="TPR-like_helical_dom_sf"/>
</dbReference>
<evidence type="ECO:0000313" key="2">
    <source>
        <dbReference type="Proteomes" id="UP000228531"/>
    </source>
</evidence>
<proteinExistence type="predicted"/>
<sequence length="200" mass="21914">MSAPNASLLIPSDDTDHQTVALRGCIEGIDHASGAALSNFEQIAACDDYVAIAEDKVQPTYTRAVHLFENGITEAHQEQAYQDFTFVIDAGSTNPSAYANRALLNMRYRNAPDAALADMSAAIDLREDNPRASYFERRAAILLVLAWELKDEAHVHGALEDVRRAQALNPDSRRLTALKDTAADVLRRLHIDAGQDVQKG</sequence>
<dbReference type="Gene3D" id="1.25.40.10">
    <property type="entry name" value="Tetratricopeptide repeat domain"/>
    <property type="match status" value="1"/>
</dbReference>